<keyword evidence="5" id="KW-0501">Molybdenum cofactor biosynthesis</keyword>
<dbReference type="Proteomes" id="UP000070587">
    <property type="component" value="Chromosome"/>
</dbReference>
<dbReference type="Gene3D" id="3.90.1170.40">
    <property type="entry name" value="Molybdopterin biosynthesis MoaE subunit"/>
    <property type="match status" value="1"/>
</dbReference>
<comment type="pathway">
    <text evidence="1">Cofactor biosynthesis; molybdopterin biosynthesis.</text>
</comment>
<dbReference type="EMBL" id="CP010835">
    <property type="protein sequence ID" value="AMM53111.1"/>
    <property type="molecule type" value="Genomic_DNA"/>
</dbReference>
<dbReference type="Proteomes" id="UP001571980">
    <property type="component" value="Unassembled WGS sequence"/>
</dbReference>
<dbReference type="GeneID" id="28490230"/>
<comment type="function">
    <text evidence="6">Converts molybdopterin precursor Z into molybdopterin. This requires the incorporation of two sulfur atoms into precursor Z to generate a dithiolene group. The sulfur is provided by MoaD.</text>
</comment>
<dbReference type="EMBL" id="JARRIG010000002">
    <property type="protein sequence ID" value="MFA4804011.1"/>
    <property type="molecule type" value="Genomic_DNA"/>
</dbReference>
<sequence>MVGKIELFKKPGDFNLEEAVDLVSSPESGGIVIFLGKVRNENYGRKVKRLIYEAYDEMAIKEMVRIREEALKKFPISDALIWHRVGDFEVGENTILIVVAAKHREEAFEACMWIIDEVKKRVPIWKREVTEEGEFWIEGDKLIPADKNTD</sequence>
<protein>
    <recommendedName>
        <fullName evidence="3">molybdopterin synthase</fullName>
        <ecNumber evidence="3">2.8.1.12</ecNumber>
    </recommendedName>
</protein>
<dbReference type="OrthoDB" id="45235at2157"/>
<dbReference type="Pfam" id="PF02391">
    <property type="entry name" value="MoaE"/>
    <property type="match status" value="1"/>
</dbReference>
<evidence type="ECO:0000313" key="10">
    <source>
        <dbReference type="EMBL" id="MFA4804011.1"/>
    </source>
</evidence>
<dbReference type="EC" id="2.8.1.12" evidence="3"/>
<name>A0A127B6V3_9EURY</name>
<dbReference type="CDD" id="cd00756">
    <property type="entry name" value="MoaE"/>
    <property type="match status" value="1"/>
</dbReference>
<dbReference type="STRING" id="1609559.TQ32_00330"/>
<evidence type="ECO:0000256" key="3">
    <source>
        <dbReference type="ARBA" id="ARBA00011950"/>
    </source>
</evidence>
<comment type="subunit">
    <text evidence="7">Heterotetramer of 2 MoaD subunits and 2 MoaE subunits. Also stable as homodimer. The enzyme changes between these two forms during catalysis.</text>
</comment>
<evidence type="ECO:0000256" key="4">
    <source>
        <dbReference type="ARBA" id="ARBA00022679"/>
    </source>
</evidence>
<dbReference type="FunFam" id="3.90.1170.40:FF:000004">
    <property type="entry name" value="Molybdopterin biosynthesis protein MoeE"/>
    <property type="match status" value="1"/>
</dbReference>
<comment type="catalytic activity">
    <reaction evidence="8">
        <text>2 [molybdopterin-synthase sulfur-carrier protein]-C-terminal-Gly-aminoethanethioate + cyclic pyranopterin phosphate + H2O = molybdopterin + 2 [molybdopterin-synthase sulfur-carrier protein]-C-terminal Gly-Gly + 2 H(+)</text>
        <dbReference type="Rhea" id="RHEA:26333"/>
        <dbReference type="Rhea" id="RHEA-COMP:12202"/>
        <dbReference type="Rhea" id="RHEA-COMP:19907"/>
        <dbReference type="ChEBI" id="CHEBI:15377"/>
        <dbReference type="ChEBI" id="CHEBI:15378"/>
        <dbReference type="ChEBI" id="CHEBI:58698"/>
        <dbReference type="ChEBI" id="CHEBI:59648"/>
        <dbReference type="ChEBI" id="CHEBI:90778"/>
        <dbReference type="ChEBI" id="CHEBI:232372"/>
        <dbReference type="EC" id="2.8.1.12"/>
    </reaction>
</comment>
<evidence type="ECO:0000256" key="2">
    <source>
        <dbReference type="ARBA" id="ARBA00005426"/>
    </source>
</evidence>
<dbReference type="GO" id="GO:0030366">
    <property type="term" value="F:molybdopterin synthase activity"/>
    <property type="evidence" value="ECO:0007669"/>
    <property type="project" value="UniProtKB-EC"/>
</dbReference>
<dbReference type="PATRIC" id="fig|1609559.3.peg.69"/>
<keyword evidence="4" id="KW-0808">Transferase</keyword>
<keyword evidence="12" id="KW-1185">Reference proteome</keyword>
<dbReference type="AlphaFoldDB" id="A0A127B6V3"/>
<evidence type="ECO:0000313" key="11">
    <source>
        <dbReference type="Proteomes" id="UP000070587"/>
    </source>
</evidence>
<evidence type="ECO:0000256" key="1">
    <source>
        <dbReference type="ARBA" id="ARBA00005046"/>
    </source>
</evidence>
<accession>A0A127B6V3</accession>
<reference evidence="11" key="1">
    <citation type="submission" date="2015-02" db="EMBL/GenBank/DDBJ databases">
        <title>Pyrococcus kukulkanii sp. nov., a novel hyperthermophilic archaeon isolated from a deep-sea hydrothermal vent at the Guaymas Basin.</title>
        <authorList>
            <person name="Oger P.M."/>
            <person name="Callac N."/>
            <person name="Jebbar M."/>
            <person name="Godfroy A."/>
        </authorList>
    </citation>
    <scope>NUCLEOTIDE SEQUENCE [LARGE SCALE GENOMIC DNA]</scope>
    <source>
        <strain evidence="11">NCB100</strain>
    </source>
</reference>
<dbReference type="KEGG" id="pyc:TQ32_00330"/>
<evidence type="ECO:0000256" key="7">
    <source>
        <dbReference type="ARBA" id="ARBA00026066"/>
    </source>
</evidence>
<dbReference type="PANTHER" id="PTHR23404">
    <property type="entry name" value="MOLYBDOPTERIN SYNTHASE RELATED"/>
    <property type="match status" value="1"/>
</dbReference>
<dbReference type="GO" id="GO:0006777">
    <property type="term" value="P:Mo-molybdopterin cofactor biosynthetic process"/>
    <property type="evidence" value="ECO:0007669"/>
    <property type="project" value="UniProtKB-KW"/>
</dbReference>
<gene>
    <name evidence="10" type="ORF">P8X34_04545</name>
    <name evidence="9" type="ORF">TQ32_00330</name>
</gene>
<evidence type="ECO:0000256" key="6">
    <source>
        <dbReference type="ARBA" id="ARBA00025448"/>
    </source>
</evidence>
<dbReference type="InterPro" id="IPR003448">
    <property type="entry name" value="Mopterin_biosynth_MoaE"/>
</dbReference>
<evidence type="ECO:0000313" key="12">
    <source>
        <dbReference type="Proteomes" id="UP001571980"/>
    </source>
</evidence>
<dbReference type="RefSeq" id="WP_068319963.1">
    <property type="nucleotide sequence ID" value="NZ_CP010835.1"/>
</dbReference>
<reference evidence="10 12" key="3">
    <citation type="submission" date="2023-03" db="EMBL/GenBank/DDBJ databases">
        <title>Speciation in Pyrococcus: adaptation to high temperature as a mechanism.</title>
        <authorList>
            <person name="Gu J."/>
        </authorList>
    </citation>
    <scope>NUCLEOTIDE SEQUENCE [LARGE SCALE GENOMIC DNA]</scope>
    <source>
        <strain evidence="10 12">LMOA34</strain>
    </source>
</reference>
<evidence type="ECO:0000313" key="9">
    <source>
        <dbReference type="EMBL" id="AMM53111.1"/>
    </source>
</evidence>
<proteinExistence type="inferred from homology"/>
<organism evidence="9 11">
    <name type="scientific">Pyrococcus kukulkanii</name>
    <dbReference type="NCBI Taxonomy" id="1609559"/>
    <lineage>
        <taxon>Archaea</taxon>
        <taxon>Methanobacteriati</taxon>
        <taxon>Methanobacteriota</taxon>
        <taxon>Thermococci</taxon>
        <taxon>Thermococcales</taxon>
        <taxon>Thermococcaceae</taxon>
        <taxon>Pyrococcus</taxon>
    </lineage>
</organism>
<dbReference type="InterPro" id="IPR036563">
    <property type="entry name" value="MoaE_sf"/>
</dbReference>
<evidence type="ECO:0000256" key="8">
    <source>
        <dbReference type="ARBA" id="ARBA00049878"/>
    </source>
</evidence>
<comment type="similarity">
    <text evidence="2">Belongs to the MoaE family.</text>
</comment>
<evidence type="ECO:0000256" key="5">
    <source>
        <dbReference type="ARBA" id="ARBA00023150"/>
    </source>
</evidence>
<reference evidence="9 11" key="2">
    <citation type="journal article" date="2016" name="Int. J. Syst. Evol. Microbiol.">
        <title>Pyrococcus kukulkanii sp. nov., a hyperthermophilic, piezophilic archaeon isolated from a deep-sea hydrothermal vent.</title>
        <authorList>
            <person name="Callac N."/>
            <person name="Oger P."/>
            <person name="Lesongeur F."/>
            <person name="Rattray J.E."/>
            <person name="Vannier P."/>
            <person name="Michoud G."/>
            <person name="Beauverger M."/>
            <person name="Gayet N."/>
            <person name="Rouxel O."/>
            <person name="Jebbar M."/>
            <person name="Godfroy A."/>
        </authorList>
    </citation>
    <scope>NUCLEOTIDE SEQUENCE [LARGE SCALE GENOMIC DNA]</scope>
    <source>
        <strain evidence="9 11">NCB100</strain>
    </source>
</reference>
<dbReference type="SUPFAM" id="SSF54690">
    <property type="entry name" value="Molybdopterin synthase subunit MoaE"/>
    <property type="match status" value="1"/>
</dbReference>